<dbReference type="Pfam" id="PF01026">
    <property type="entry name" value="TatD_DNase"/>
    <property type="match status" value="1"/>
</dbReference>
<proteinExistence type="predicted"/>
<name>A0A382S2R3_9ZZZZ</name>
<dbReference type="InterPro" id="IPR015991">
    <property type="entry name" value="TatD/YcfH-like"/>
</dbReference>
<dbReference type="FunFam" id="3.20.20.140:FF:000005">
    <property type="entry name" value="TatD family hydrolase"/>
    <property type="match status" value="1"/>
</dbReference>
<dbReference type="Gene3D" id="3.20.20.140">
    <property type="entry name" value="Metal-dependent hydrolases"/>
    <property type="match status" value="1"/>
</dbReference>
<organism evidence="3">
    <name type="scientific">marine metagenome</name>
    <dbReference type="NCBI Taxonomy" id="408172"/>
    <lineage>
        <taxon>unclassified sequences</taxon>
        <taxon>metagenomes</taxon>
        <taxon>ecological metagenomes</taxon>
    </lineage>
</organism>
<dbReference type="InterPro" id="IPR032466">
    <property type="entry name" value="Metal_Hydrolase"/>
</dbReference>
<dbReference type="PIRSF" id="PIRSF005902">
    <property type="entry name" value="DNase_TatD"/>
    <property type="match status" value="1"/>
</dbReference>
<evidence type="ECO:0008006" key="4">
    <source>
        <dbReference type="Google" id="ProtNLM"/>
    </source>
</evidence>
<keyword evidence="2" id="KW-0378">Hydrolase</keyword>
<evidence type="ECO:0000313" key="3">
    <source>
        <dbReference type="EMBL" id="SVD04120.1"/>
    </source>
</evidence>
<dbReference type="EMBL" id="UINC01125947">
    <property type="protein sequence ID" value="SVD04120.1"/>
    <property type="molecule type" value="Genomic_DNA"/>
</dbReference>
<dbReference type="InterPro" id="IPR001130">
    <property type="entry name" value="TatD-like"/>
</dbReference>
<gene>
    <name evidence="3" type="ORF">METZ01_LOCUS356974</name>
</gene>
<dbReference type="AlphaFoldDB" id="A0A382S2R3"/>
<sequence length="257" mass="29163">MTLIDTHAHISYEDYSDRIEEVIQAAEDNGVEKIISIGVDLSSSEECLKLAEKYPSVFATCGIHPHESGKAPERYLYELEEFTHHTKVVAIGEIGLDYHYDFSDRRIQRRVYHEQLEMAKSLDLPAVVHCRESDDDILDGIQNSRNDKGVIHCFASNVEFAQKILETGFHISFTGMITFVKDLEVVVKEIPLERMMVETDSPYLSPKPFRGKQNQPKNVLHVAKKVAELKEISLEEVAESTTETALHLFTKLSATNL</sequence>
<evidence type="ECO:0000256" key="2">
    <source>
        <dbReference type="ARBA" id="ARBA00022801"/>
    </source>
</evidence>
<dbReference type="GO" id="GO:0004536">
    <property type="term" value="F:DNA nuclease activity"/>
    <property type="evidence" value="ECO:0007669"/>
    <property type="project" value="InterPro"/>
</dbReference>
<evidence type="ECO:0000256" key="1">
    <source>
        <dbReference type="ARBA" id="ARBA00022723"/>
    </source>
</evidence>
<dbReference type="SUPFAM" id="SSF51556">
    <property type="entry name" value="Metallo-dependent hydrolases"/>
    <property type="match status" value="1"/>
</dbReference>
<dbReference type="NCBIfam" id="TIGR00010">
    <property type="entry name" value="YchF/TatD family DNA exonuclease"/>
    <property type="match status" value="1"/>
</dbReference>
<dbReference type="GO" id="GO:0046872">
    <property type="term" value="F:metal ion binding"/>
    <property type="evidence" value="ECO:0007669"/>
    <property type="project" value="UniProtKB-KW"/>
</dbReference>
<reference evidence="3" key="1">
    <citation type="submission" date="2018-05" db="EMBL/GenBank/DDBJ databases">
        <authorList>
            <person name="Lanie J.A."/>
            <person name="Ng W.-L."/>
            <person name="Kazmierczak K.M."/>
            <person name="Andrzejewski T.M."/>
            <person name="Davidsen T.M."/>
            <person name="Wayne K.J."/>
            <person name="Tettelin H."/>
            <person name="Glass J.I."/>
            <person name="Rusch D."/>
            <person name="Podicherti R."/>
            <person name="Tsui H.-C.T."/>
            <person name="Winkler M.E."/>
        </authorList>
    </citation>
    <scope>NUCLEOTIDE SEQUENCE</scope>
</reference>
<accession>A0A382S2R3</accession>
<dbReference type="GO" id="GO:0016788">
    <property type="term" value="F:hydrolase activity, acting on ester bonds"/>
    <property type="evidence" value="ECO:0007669"/>
    <property type="project" value="InterPro"/>
</dbReference>
<dbReference type="PANTHER" id="PTHR46124:SF2">
    <property type="entry name" value="D-AMINOACYL-TRNA DEACYLASE"/>
    <property type="match status" value="1"/>
</dbReference>
<dbReference type="PANTHER" id="PTHR46124">
    <property type="entry name" value="D-AMINOACYL-TRNA DEACYLASE"/>
    <property type="match status" value="1"/>
</dbReference>
<dbReference type="CDD" id="cd01310">
    <property type="entry name" value="TatD_DNAse"/>
    <property type="match status" value="1"/>
</dbReference>
<keyword evidence="1" id="KW-0479">Metal-binding</keyword>
<protein>
    <recommendedName>
        <fullName evidence="4">Hydrolase TatD</fullName>
    </recommendedName>
</protein>